<evidence type="ECO:0000256" key="6">
    <source>
        <dbReference type="SAM" id="Phobius"/>
    </source>
</evidence>
<organism evidence="8 9">
    <name type="scientific">Paralimibaculum aggregatum</name>
    <dbReference type="NCBI Taxonomy" id="3036245"/>
    <lineage>
        <taxon>Bacteria</taxon>
        <taxon>Pseudomonadati</taxon>
        <taxon>Pseudomonadota</taxon>
        <taxon>Alphaproteobacteria</taxon>
        <taxon>Rhodobacterales</taxon>
        <taxon>Paracoccaceae</taxon>
        <taxon>Paralimibaculum</taxon>
    </lineage>
</organism>
<keyword evidence="2 6" id="KW-0812">Transmembrane</keyword>
<feature type="transmembrane region" description="Helical" evidence="6">
    <location>
        <begin position="79"/>
        <end position="101"/>
    </location>
</feature>
<dbReference type="PANTHER" id="PTHR11863">
    <property type="entry name" value="STEROL DESATURASE"/>
    <property type="match status" value="1"/>
</dbReference>
<evidence type="ECO:0000313" key="9">
    <source>
        <dbReference type="Proteomes" id="UP001239909"/>
    </source>
</evidence>
<dbReference type="InterPro" id="IPR006694">
    <property type="entry name" value="Fatty_acid_hydroxylase"/>
</dbReference>
<gene>
    <name evidence="8" type="ORF">LNKW23_19530</name>
</gene>
<name>A0ABQ6LHI0_9RHOB</name>
<protein>
    <submittedName>
        <fullName evidence="8">Sterol desaturase family protein</fullName>
    </submittedName>
</protein>
<dbReference type="Proteomes" id="UP001239909">
    <property type="component" value="Unassembled WGS sequence"/>
</dbReference>
<evidence type="ECO:0000256" key="4">
    <source>
        <dbReference type="ARBA" id="ARBA00023136"/>
    </source>
</evidence>
<evidence type="ECO:0000256" key="5">
    <source>
        <dbReference type="SAM" id="MobiDB-lite"/>
    </source>
</evidence>
<keyword evidence="4 6" id="KW-0472">Membrane</keyword>
<comment type="subcellular location">
    <subcellularLocation>
        <location evidence="1">Membrane</location>
    </subcellularLocation>
</comment>
<feature type="region of interest" description="Disordered" evidence="5">
    <location>
        <begin position="314"/>
        <end position="338"/>
    </location>
</feature>
<dbReference type="Pfam" id="PF04116">
    <property type="entry name" value="FA_hydroxylase"/>
    <property type="match status" value="1"/>
</dbReference>
<evidence type="ECO:0000259" key="7">
    <source>
        <dbReference type="Pfam" id="PF04116"/>
    </source>
</evidence>
<evidence type="ECO:0000313" key="8">
    <source>
        <dbReference type="EMBL" id="GMG82740.1"/>
    </source>
</evidence>
<evidence type="ECO:0000256" key="2">
    <source>
        <dbReference type="ARBA" id="ARBA00022692"/>
    </source>
</evidence>
<sequence length="338" mass="37740">MDLLGEIAARIGEAFGAHLRLAPYYLASFAAIAWLLWRLRGRPGRFLGWLLPRQIYLHRSHMVDIQVFLLGRLVAATGLFARITFTAGATLLTLALLVSATGGTYDPPPVSPWRMALVTVLMVAVIDFCGYWVHRLHHETAVLWPFHALHHSAEVMTPVTFYRKHPVYDLLMTLAASLFVGTAQGAMLFLLVGQIDMLTIGGANAAAVLYTAAIANFNHSHIWVSYGRRLNHVFMSPAQHQIHHSCAVEHHDRNYGNVFAVWDWMFGTLYVPERPETLRFGLADRAGRPIPQPHPDLRSAMLRPFAESWAVLRGRRAAPRPEPETPARRKAPGTRAAG</sequence>
<dbReference type="EMBL" id="BSYI01000013">
    <property type="protein sequence ID" value="GMG82740.1"/>
    <property type="molecule type" value="Genomic_DNA"/>
</dbReference>
<comment type="caution">
    <text evidence="8">The sequence shown here is derived from an EMBL/GenBank/DDBJ whole genome shotgun (WGS) entry which is preliminary data.</text>
</comment>
<feature type="transmembrane region" description="Helical" evidence="6">
    <location>
        <begin position="22"/>
        <end position="39"/>
    </location>
</feature>
<keyword evidence="9" id="KW-1185">Reference proteome</keyword>
<proteinExistence type="predicted"/>
<feature type="transmembrane region" description="Helical" evidence="6">
    <location>
        <begin position="113"/>
        <end position="133"/>
    </location>
</feature>
<accession>A0ABQ6LHI0</accession>
<evidence type="ECO:0000256" key="3">
    <source>
        <dbReference type="ARBA" id="ARBA00022989"/>
    </source>
</evidence>
<dbReference type="InterPro" id="IPR050307">
    <property type="entry name" value="Sterol_Desaturase_Related"/>
</dbReference>
<reference evidence="8 9" key="1">
    <citation type="submission" date="2023-04" db="EMBL/GenBank/DDBJ databases">
        <title>Marinoamorphus aggregata gen. nov., sp. Nov., isolate from tissue of brittle star Ophioplocus japonicus.</title>
        <authorList>
            <person name="Kawano K."/>
            <person name="Sawayama S."/>
            <person name="Nakagawa S."/>
        </authorList>
    </citation>
    <scope>NUCLEOTIDE SEQUENCE [LARGE SCALE GENOMIC DNA]</scope>
    <source>
        <strain evidence="8 9">NKW23</strain>
    </source>
</reference>
<evidence type="ECO:0000256" key="1">
    <source>
        <dbReference type="ARBA" id="ARBA00004370"/>
    </source>
</evidence>
<feature type="transmembrane region" description="Helical" evidence="6">
    <location>
        <begin position="170"/>
        <end position="192"/>
    </location>
</feature>
<feature type="domain" description="Fatty acid hydroxylase" evidence="7">
    <location>
        <begin position="120"/>
        <end position="268"/>
    </location>
</feature>
<keyword evidence="3 6" id="KW-1133">Transmembrane helix</keyword>
<feature type="transmembrane region" description="Helical" evidence="6">
    <location>
        <begin position="198"/>
        <end position="219"/>
    </location>
</feature>